<dbReference type="CDD" id="cd06225">
    <property type="entry name" value="HAMP"/>
    <property type="match status" value="1"/>
</dbReference>
<dbReference type="SMART" id="SM00304">
    <property type="entry name" value="HAMP"/>
    <property type="match status" value="1"/>
</dbReference>
<keyword evidence="7" id="KW-1133">Transmembrane helix</keyword>
<dbReference type="GO" id="GO:0005886">
    <property type="term" value="C:plasma membrane"/>
    <property type="evidence" value="ECO:0007669"/>
    <property type="project" value="UniProtKB-SubCell"/>
</dbReference>
<feature type="domain" description="Methyl-accepting transducer" evidence="8">
    <location>
        <begin position="252"/>
        <end position="488"/>
    </location>
</feature>
<dbReference type="PROSITE" id="PS50111">
    <property type="entry name" value="CHEMOTAXIS_TRANSDUC_2"/>
    <property type="match status" value="1"/>
</dbReference>
<dbReference type="SUPFAM" id="SSF58104">
    <property type="entry name" value="Methyl-accepting chemotaxis protein (MCP) signaling domain"/>
    <property type="match status" value="1"/>
</dbReference>
<dbReference type="Pfam" id="PF00672">
    <property type="entry name" value="HAMP"/>
    <property type="match status" value="1"/>
</dbReference>
<accession>A0AAU8NKV5</accession>
<evidence type="ECO:0000256" key="4">
    <source>
        <dbReference type="ARBA" id="ARBA00023224"/>
    </source>
</evidence>
<feature type="transmembrane region" description="Helical" evidence="7">
    <location>
        <begin position="162"/>
        <end position="180"/>
    </location>
</feature>
<keyword evidence="4 6" id="KW-0807">Transducer</keyword>
<dbReference type="InterPro" id="IPR004090">
    <property type="entry name" value="Chemotax_Me-accpt_rcpt"/>
</dbReference>
<dbReference type="Pfam" id="PF00015">
    <property type="entry name" value="MCPsignal"/>
    <property type="match status" value="1"/>
</dbReference>
<dbReference type="GO" id="GO:0006935">
    <property type="term" value="P:chemotaxis"/>
    <property type="evidence" value="ECO:0007669"/>
    <property type="project" value="InterPro"/>
</dbReference>
<keyword evidence="7" id="KW-0812">Transmembrane</keyword>
<organism evidence="10">
    <name type="scientific">Paenibacillus sp. AN1007</name>
    <dbReference type="NCBI Taxonomy" id="3151385"/>
    <lineage>
        <taxon>Bacteria</taxon>
        <taxon>Bacillati</taxon>
        <taxon>Bacillota</taxon>
        <taxon>Bacilli</taxon>
        <taxon>Bacillales</taxon>
        <taxon>Paenibacillaceae</taxon>
        <taxon>Paenibacillus</taxon>
    </lineage>
</organism>
<protein>
    <submittedName>
        <fullName evidence="10">HAMP domain-containing methyl-accepting chemotaxis protein</fullName>
    </submittedName>
</protein>
<dbReference type="GO" id="GO:0007165">
    <property type="term" value="P:signal transduction"/>
    <property type="evidence" value="ECO:0007669"/>
    <property type="project" value="UniProtKB-KW"/>
</dbReference>
<sequence length="538" mass="59593">MSIRRKMLFVFGTVIVLYLVALSYQNYKSLIQNEKLEEIRKVQFTSSLKAQEMQESLMEYQVQMMLPSIGYASKESVEEASAQLLTKFKQALQEYSALNPSEKNEAVQIQEAYSSYIDQGHLEGGQKLNELILGLKSKSVIDVNSNIHTLITSNKNVFWQSITYQLLVTLLVIVIALLLARSIIKPIERLVKGTERIHNGDLSQSFHSNASDEIGKLAIMFEVMRTGLTGFIRSAQDNSDVVVQTSQNLIKNLEKSSISMRKIGRSAASVSDGALVQLQSAEETVRAIDEVARGIALISESNNEATECSSTTEQEARKGEELLKNAKLRIDRFNHTMDEIERSVATMKQHSVTIQEIVHLIATVARQTDLLALNAGIESARSGEQGRGFSVVASEIRSLADQTRRSLSNIFDTINDIQEDTVSANTIVVQGKKELAQTINAVEQAGQAFAMILESAKDVASQMQEISSASEQLSASSEEVSASMQHLASIAKQAHTESTTMVQAVEQQMVIAEEIQHFSDNIRDSAFNMRDQISIYKT</sequence>
<dbReference type="RefSeq" id="WP_366295753.1">
    <property type="nucleotide sequence ID" value="NZ_CP159992.1"/>
</dbReference>
<keyword evidence="2" id="KW-1003">Cell membrane</keyword>
<dbReference type="Gene3D" id="1.10.287.950">
    <property type="entry name" value="Methyl-accepting chemotaxis protein"/>
    <property type="match status" value="1"/>
</dbReference>
<dbReference type="InterPro" id="IPR003660">
    <property type="entry name" value="HAMP_dom"/>
</dbReference>
<evidence type="ECO:0000259" key="8">
    <source>
        <dbReference type="PROSITE" id="PS50111"/>
    </source>
</evidence>
<dbReference type="AlphaFoldDB" id="A0AAU8NKV5"/>
<evidence type="ECO:0000259" key="9">
    <source>
        <dbReference type="PROSITE" id="PS50885"/>
    </source>
</evidence>
<name>A0AAU8NKV5_9BACL</name>
<dbReference type="PRINTS" id="PR00260">
    <property type="entry name" value="CHEMTRNSDUCR"/>
</dbReference>
<gene>
    <name evidence="10" type="ORF">ABXS70_10930</name>
</gene>
<feature type="domain" description="HAMP" evidence="9">
    <location>
        <begin position="181"/>
        <end position="233"/>
    </location>
</feature>
<dbReference type="Gene3D" id="6.10.340.10">
    <property type="match status" value="1"/>
</dbReference>
<comment type="subcellular location">
    <subcellularLocation>
        <location evidence="1">Cell membrane</location>
    </subcellularLocation>
</comment>
<evidence type="ECO:0000256" key="3">
    <source>
        <dbReference type="ARBA" id="ARBA00023136"/>
    </source>
</evidence>
<dbReference type="GO" id="GO:0004888">
    <property type="term" value="F:transmembrane signaling receptor activity"/>
    <property type="evidence" value="ECO:0007669"/>
    <property type="project" value="InterPro"/>
</dbReference>
<dbReference type="EMBL" id="CP159992">
    <property type="protein sequence ID" value="XCP97174.1"/>
    <property type="molecule type" value="Genomic_DNA"/>
</dbReference>
<evidence type="ECO:0000256" key="5">
    <source>
        <dbReference type="ARBA" id="ARBA00029447"/>
    </source>
</evidence>
<dbReference type="PANTHER" id="PTHR32089:SF112">
    <property type="entry name" value="LYSOZYME-LIKE PROTEIN-RELATED"/>
    <property type="match status" value="1"/>
</dbReference>
<comment type="similarity">
    <text evidence="5">Belongs to the methyl-accepting chemotaxis (MCP) protein family.</text>
</comment>
<dbReference type="PANTHER" id="PTHR32089">
    <property type="entry name" value="METHYL-ACCEPTING CHEMOTAXIS PROTEIN MCPB"/>
    <property type="match status" value="1"/>
</dbReference>
<evidence type="ECO:0000256" key="1">
    <source>
        <dbReference type="ARBA" id="ARBA00004236"/>
    </source>
</evidence>
<dbReference type="PROSITE" id="PS50885">
    <property type="entry name" value="HAMP"/>
    <property type="match status" value="1"/>
</dbReference>
<dbReference type="SMART" id="SM00283">
    <property type="entry name" value="MA"/>
    <property type="match status" value="1"/>
</dbReference>
<reference evidence="10" key="1">
    <citation type="submission" date="2024-05" db="EMBL/GenBank/DDBJ databases">
        <title>Draft genome assemblies of 36 bacteria isolated from hibernating arctic ground squirrels.</title>
        <authorList>
            <person name="McKee H."/>
            <person name="Mullen L."/>
            <person name="Drown D.M."/>
            <person name="Duddleston K.N."/>
        </authorList>
    </citation>
    <scope>NUCLEOTIDE SEQUENCE</scope>
    <source>
        <strain evidence="10">AN1007</strain>
    </source>
</reference>
<proteinExistence type="inferred from homology"/>
<keyword evidence="3 7" id="KW-0472">Membrane</keyword>
<evidence type="ECO:0000256" key="7">
    <source>
        <dbReference type="SAM" id="Phobius"/>
    </source>
</evidence>
<dbReference type="InterPro" id="IPR004089">
    <property type="entry name" value="MCPsignal_dom"/>
</dbReference>
<evidence type="ECO:0000256" key="6">
    <source>
        <dbReference type="PROSITE-ProRule" id="PRU00284"/>
    </source>
</evidence>
<evidence type="ECO:0000313" key="10">
    <source>
        <dbReference type="EMBL" id="XCP97174.1"/>
    </source>
</evidence>
<evidence type="ECO:0000256" key="2">
    <source>
        <dbReference type="ARBA" id="ARBA00022475"/>
    </source>
</evidence>